<accession>A0A8T0HUN4</accession>
<evidence type="ECO:0000313" key="2">
    <source>
        <dbReference type="EMBL" id="KAG0574507.1"/>
    </source>
</evidence>
<dbReference type="Proteomes" id="UP000822688">
    <property type="component" value="Chromosome V"/>
</dbReference>
<evidence type="ECO:0000256" key="1">
    <source>
        <dbReference type="SAM" id="MobiDB-lite"/>
    </source>
</evidence>
<sequence length="147" mass="16361">MQLDNNSHGNHQNFDTIMHTITHTTTNTRNAERQHIRGRQEVDENLGALQNCKQRVLVHRHIPLLPVMPECQLLQLGLHHPLHIGLQQVLTVALRPHSSAHRPKTINPSSHSPNPVVGLRCRNATLQLSGEDTREKDGGCVSDVASA</sequence>
<dbReference type="AlphaFoldDB" id="A0A8T0HUN4"/>
<organism evidence="2 3">
    <name type="scientific">Ceratodon purpureus</name>
    <name type="common">Fire moss</name>
    <name type="synonym">Dicranum purpureum</name>
    <dbReference type="NCBI Taxonomy" id="3225"/>
    <lineage>
        <taxon>Eukaryota</taxon>
        <taxon>Viridiplantae</taxon>
        <taxon>Streptophyta</taxon>
        <taxon>Embryophyta</taxon>
        <taxon>Bryophyta</taxon>
        <taxon>Bryophytina</taxon>
        <taxon>Bryopsida</taxon>
        <taxon>Dicranidae</taxon>
        <taxon>Pseudoditrichales</taxon>
        <taxon>Ditrichaceae</taxon>
        <taxon>Ceratodon</taxon>
    </lineage>
</organism>
<comment type="caution">
    <text evidence="2">The sequence shown here is derived from an EMBL/GenBank/DDBJ whole genome shotgun (WGS) entry which is preliminary data.</text>
</comment>
<dbReference type="EMBL" id="CM026426">
    <property type="protein sequence ID" value="KAG0574507.1"/>
    <property type="molecule type" value="Genomic_DNA"/>
</dbReference>
<name>A0A8T0HUN4_CERPU</name>
<protein>
    <submittedName>
        <fullName evidence="2">Uncharacterized protein</fullName>
    </submittedName>
</protein>
<feature type="region of interest" description="Disordered" evidence="1">
    <location>
        <begin position="128"/>
        <end position="147"/>
    </location>
</feature>
<evidence type="ECO:0000313" key="3">
    <source>
        <dbReference type="Proteomes" id="UP000822688"/>
    </source>
</evidence>
<keyword evidence="3" id="KW-1185">Reference proteome</keyword>
<proteinExistence type="predicted"/>
<gene>
    <name evidence="2" type="ORF">KC19_VG266900</name>
</gene>
<reference evidence="2" key="1">
    <citation type="submission" date="2020-06" db="EMBL/GenBank/DDBJ databases">
        <title>WGS assembly of Ceratodon purpureus strain R40.</title>
        <authorList>
            <person name="Carey S.B."/>
            <person name="Jenkins J."/>
            <person name="Shu S."/>
            <person name="Lovell J.T."/>
            <person name="Sreedasyam A."/>
            <person name="Maumus F."/>
            <person name="Tiley G.P."/>
            <person name="Fernandez-Pozo N."/>
            <person name="Barry K."/>
            <person name="Chen C."/>
            <person name="Wang M."/>
            <person name="Lipzen A."/>
            <person name="Daum C."/>
            <person name="Saski C.A."/>
            <person name="Payton A.C."/>
            <person name="Mcbreen J.C."/>
            <person name="Conrad R.E."/>
            <person name="Kollar L.M."/>
            <person name="Olsson S."/>
            <person name="Huttunen S."/>
            <person name="Landis J.B."/>
            <person name="Wickett N.J."/>
            <person name="Johnson M.G."/>
            <person name="Rensing S.A."/>
            <person name="Grimwood J."/>
            <person name="Schmutz J."/>
            <person name="Mcdaniel S.F."/>
        </authorList>
    </citation>
    <scope>NUCLEOTIDE SEQUENCE</scope>
    <source>
        <strain evidence="2">R40</strain>
    </source>
</reference>